<feature type="binding site" evidence="4">
    <location>
        <position position="374"/>
    </location>
    <ligand>
        <name>Zn(2+)</name>
        <dbReference type="ChEBI" id="CHEBI:29105"/>
        <label>1</label>
    </ligand>
</feature>
<dbReference type="AlphaFoldDB" id="A0A7R9PTY9"/>
<dbReference type="Proteomes" id="UP000759131">
    <property type="component" value="Unassembled WGS sequence"/>
</dbReference>
<dbReference type="EMBL" id="CAJPIZ010000328">
    <property type="protein sequence ID" value="CAG2101160.1"/>
    <property type="molecule type" value="Genomic_DNA"/>
</dbReference>
<comment type="cofactor">
    <cofactor evidence="4">
        <name>Zn(2+)</name>
        <dbReference type="ChEBI" id="CHEBI:29105"/>
    </cofactor>
    <text evidence="4">Binds 2 Zn(2+) ions per subunit.</text>
</comment>
<keyword evidence="5" id="KW-1015">Disulfide bond</keyword>
<feature type="binding site" evidence="4">
    <location>
        <position position="207"/>
    </location>
    <ligand>
        <name>Zn(2+)</name>
        <dbReference type="ChEBI" id="CHEBI:29105"/>
        <label>1</label>
    </ligand>
</feature>
<dbReference type="InterPro" id="IPR004843">
    <property type="entry name" value="Calcineurin-like_PHP"/>
</dbReference>
<evidence type="ECO:0000256" key="1">
    <source>
        <dbReference type="ARBA" id="ARBA00008234"/>
    </source>
</evidence>
<sequence>MNQLNKLRLDIDDNKHDNQTCHNCVSALNNAKLVIKSADLMKSTANTVCKTVVDETDRVCVGTLTSMAEPIVYILQNSAITVPEMCGVLLHPDCMTHTGNEISHVVNWVLPLPHPKPFNPLQSVMSLTSKMLHLTDIHPDLYYTPGSNARCSEPMCCRSTSYGHNQSAGYWSDMSALCDAPCTFVSQTMRHIATAHRDLEFVIWSGDNVPHDAWNTSRQHNLDHIKAMTTMVKEELGDKRIFPGVGNHEPHPFNMYVPLEAALMSEGNHSMGWLYDTLADNYWSQWIDTPEAKRSFKKGGYYSIQYTPGLKIIVLNNNVCIKRNYWLAYQPVDPDDQLQWLIGQLDSAETDGSYAMLIKRYRNVITSTYHGHTHFDEIQVLYNKNISTGQLYPVSHGYIGSSLSTFNHDAAVNPGYKIFTLNSNGKPLDIDIYYTNITADNIAGQHVSPVWRSDESVKRMYGLQSLTTDSWHQFLMRAQTDDTIIGHYFNHFHRYSDPFVMDLKRKVMSVFSSEVELAN</sequence>
<dbReference type="GO" id="GO:0016020">
    <property type="term" value="C:membrane"/>
    <property type="evidence" value="ECO:0007669"/>
    <property type="project" value="GOC"/>
</dbReference>
<protein>
    <recommendedName>
        <fullName evidence="6">Calcineurin-like phosphoesterase domain-containing protein</fullName>
    </recommendedName>
</protein>
<dbReference type="InterPro" id="IPR029052">
    <property type="entry name" value="Metallo-depent_PP-like"/>
</dbReference>
<evidence type="ECO:0000256" key="2">
    <source>
        <dbReference type="ARBA" id="ARBA00022801"/>
    </source>
</evidence>
<name>A0A7R9PTY9_9ACAR</name>
<dbReference type="InterPro" id="IPR011160">
    <property type="entry name" value="Sphingomy_PDE"/>
</dbReference>
<dbReference type="Gene3D" id="3.60.21.10">
    <property type="match status" value="1"/>
</dbReference>
<keyword evidence="4" id="KW-0479">Metal-binding</keyword>
<evidence type="ECO:0000256" key="4">
    <source>
        <dbReference type="PIRSR" id="PIRSR000948-1"/>
    </source>
</evidence>
<evidence type="ECO:0000256" key="3">
    <source>
        <dbReference type="ARBA" id="ARBA00023180"/>
    </source>
</evidence>
<organism evidence="7">
    <name type="scientific">Medioppia subpectinata</name>
    <dbReference type="NCBI Taxonomy" id="1979941"/>
    <lineage>
        <taxon>Eukaryota</taxon>
        <taxon>Metazoa</taxon>
        <taxon>Ecdysozoa</taxon>
        <taxon>Arthropoda</taxon>
        <taxon>Chelicerata</taxon>
        <taxon>Arachnida</taxon>
        <taxon>Acari</taxon>
        <taxon>Acariformes</taxon>
        <taxon>Sarcoptiformes</taxon>
        <taxon>Oribatida</taxon>
        <taxon>Brachypylina</taxon>
        <taxon>Oppioidea</taxon>
        <taxon>Oppiidae</taxon>
        <taxon>Medioppia</taxon>
    </lineage>
</organism>
<dbReference type="GO" id="GO:0004767">
    <property type="term" value="F:sphingomyelin phosphodiesterase activity"/>
    <property type="evidence" value="ECO:0007669"/>
    <property type="project" value="InterPro"/>
</dbReference>
<comment type="similarity">
    <text evidence="1">Belongs to the acid sphingomyelinase family.</text>
</comment>
<feature type="disulfide bond" evidence="5">
    <location>
        <begin position="151"/>
        <end position="156"/>
    </location>
</feature>
<dbReference type="PIRSF" id="PIRSF000948">
    <property type="entry name" value="Sphingomy_PDE"/>
    <property type="match status" value="1"/>
</dbReference>
<dbReference type="GO" id="GO:0006685">
    <property type="term" value="P:sphingomyelin catabolic process"/>
    <property type="evidence" value="ECO:0007669"/>
    <property type="project" value="InterPro"/>
</dbReference>
<keyword evidence="2" id="KW-0378">Hydrolase</keyword>
<keyword evidence="4" id="KW-0862">Zinc</keyword>
<keyword evidence="3" id="KW-0325">Glycoprotein</keyword>
<evidence type="ECO:0000259" key="6">
    <source>
        <dbReference type="Pfam" id="PF00149"/>
    </source>
</evidence>
<evidence type="ECO:0000313" key="8">
    <source>
        <dbReference type="Proteomes" id="UP000759131"/>
    </source>
</evidence>
<proteinExistence type="inferred from homology"/>
<feature type="binding site" evidence="4">
    <location>
        <position position="138"/>
    </location>
    <ligand>
        <name>Zn(2+)</name>
        <dbReference type="ChEBI" id="CHEBI:29105"/>
        <label>1</label>
    </ligand>
</feature>
<dbReference type="EMBL" id="OC854903">
    <property type="protein sequence ID" value="CAD7620730.1"/>
    <property type="molecule type" value="Genomic_DNA"/>
</dbReference>
<dbReference type="Pfam" id="PF00149">
    <property type="entry name" value="Metallophos"/>
    <property type="match status" value="1"/>
</dbReference>
<evidence type="ECO:0000256" key="5">
    <source>
        <dbReference type="PIRSR" id="PIRSR000948-2"/>
    </source>
</evidence>
<feature type="domain" description="Calcineurin-like phosphoesterase" evidence="6">
    <location>
        <begin position="130"/>
        <end position="374"/>
    </location>
</feature>
<dbReference type="PANTHER" id="PTHR10340:SF34">
    <property type="entry name" value="SPHINGOMYELIN PHOSPHODIESTERASE"/>
    <property type="match status" value="1"/>
</dbReference>
<dbReference type="PANTHER" id="PTHR10340">
    <property type="entry name" value="SPHINGOMYELIN PHOSPHODIESTERASE"/>
    <property type="match status" value="1"/>
</dbReference>
<feature type="binding site" evidence="4">
    <location>
        <position position="247"/>
    </location>
    <ligand>
        <name>Zn(2+)</name>
        <dbReference type="ChEBI" id="CHEBI:29105"/>
        <label>2</label>
    </ligand>
</feature>
<feature type="disulfide bond" evidence="5">
    <location>
        <begin position="21"/>
        <end position="86"/>
    </location>
</feature>
<feature type="binding site" evidence="4">
    <location>
        <position position="207"/>
    </location>
    <ligand>
        <name>Zn(2+)</name>
        <dbReference type="ChEBI" id="CHEBI:29105"/>
        <label>2</label>
    </ligand>
</feature>
<dbReference type="SUPFAM" id="SSF56300">
    <property type="entry name" value="Metallo-dependent phosphatases"/>
    <property type="match status" value="1"/>
</dbReference>
<dbReference type="OrthoDB" id="6509770at2759"/>
<evidence type="ECO:0000313" key="7">
    <source>
        <dbReference type="EMBL" id="CAD7620730.1"/>
    </source>
</evidence>
<feature type="binding site" evidence="4">
    <location>
        <position position="136"/>
    </location>
    <ligand>
        <name>Zn(2+)</name>
        <dbReference type="ChEBI" id="CHEBI:29105"/>
        <label>1</label>
    </ligand>
</feature>
<dbReference type="GO" id="GO:0046872">
    <property type="term" value="F:metal ion binding"/>
    <property type="evidence" value="ECO:0007669"/>
    <property type="project" value="UniProtKB-KW"/>
</dbReference>
<dbReference type="CDD" id="cd00842">
    <property type="entry name" value="MPP_ASMase"/>
    <property type="match status" value="1"/>
</dbReference>
<keyword evidence="8" id="KW-1185">Reference proteome</keyword>
<accession>A0A7R9PTY9</accession>
<dbReference type="InterPro" id="IPR041805">
    <property type="entry name" value="ASMase/PPN1_MPP"/>
</dbReference>
<feature type="binding site" evidence="4">
    <location>
        <position position="372"/>
    </location>
    <ligand>
        <name>Zn(2+)</name>
        <dbReference type="ChEBI" id="CHEBI:29105"/>
        <label>2</label>
    </ligand>
</feature>
<feature type="disulfide bond" evidence="5">
    <location>
        <begin position="157"/>
        <end position="178"/>
    </location>
</feature>
<feature type="disulfide bond" evidence="5">
    <location>
        <begin position="49"/>
        <end position="60"/>
    </location>
</feature>
<reference evidence="7" key="1">
    <citation type="submission" date="2020-11" db="EMBL/GenBank/DDBJ databases">
        <authorList>
            <person name="Tran Van P."/>
        </authorList>
    </citation>
    <scope>NUCLEOTIDE SEQUENCE</scope>
</reference>
<gene>
    <name evidence="7" type="ORF">OSB1V03_LOCUS1211</name>
</gene>